<dbReference type="PANTHER" id="PTHR11067">
    <property type="entry name" value="INOSINE TRIPHOSPHATE PYROPHOSPHATASE/HAM1 PROTEIN"/>
    <property type="match status" value="1"/>
</dbReference>
<evidence type="ECO:0000256" key="1">
    <source>
        <dbReference type="ARBA" id="ARBA00008023"/>
    </source>
</evidence>
<dbReference type="Gene3D" id="3.90.950.10">
    <property type="match status" value="1"/>
</dbReference>
<dbReference type="AlphaFoldDB" id="A0A317JPL6"/>
<evidence type="ECO:0000313" key="3">
    <source>
        <dbReference type="EMBL" id="PWU23253.1"/>
    </source>
</evidence>
<comment type="caution">
    <text evidence="3">The sequence shown here is derived from an EMBL/GenBank/DDBJ whole genome shotgun (WGS) entry which is preliminary data.</text>
</comment>
<dbReference type="GO" id="GO:0005737">
    <property type="term" value="C:cytoplasm"/>
    <property type="evidence" value="ECO:0007669"/>
    <property type="project" value="TreeGrafter"/>
</dbReference>
<dbReference type="PANTHER" id="PTHR11067:SF9">
    <property type="entry name" value="INOSINE TRIPHOSPHATE PYROPHOSPHATASE"/>
    <property type="match status" value="1"/>
</dbReference>
<dbReference type="InterPro" id="IPR029001">
    <property type="entry name" value="ITPase-like_fam"/>
</dbReference>
<dbReference type="Proteomes" id="UP000246104">
    <property type="component" value="Unassembled WGS sequence"/>
</dbReference>
<accession>A0A317JPL6</accession>
<proteinExistence type="inferred from homology"/>
<evidence type="ECO:0000256" key="2">
    <source>
        <dbReference type="ARBA" id="ARBA00022801"/>
    </source>
</evidence>
<gene>
    <name evidence="3" type="ORF">C5B42_03755</name>
</gene>
<comment type="similarity">
    <text evidence="1">Belongs to the HAM1 NTPase family.</text>
</comment>
<keyword evidence="2" id="KW-0378">Hydrolase</keyword>
<dbReference type="EMBL" id="PSRQ01000042">
    <property type="protein sequence ID" value="PWU23253.1"/>
    <property type="molecule type" value="Genomic_DNA"/>
</dbReference>
<organism evidence="3 4">
    <name type="scientific">Candidatus Cerribacteria bacterium 'Amazon FNV 2010 28 9'</name>
    <dbReference type="NCBI Taxonomy" id="2081795"/>
    <lineage>
        <taxon>Bacteria</taxon>
        <taxon>Candidatus Cerribacteria</taxon>
    </lineage>
</organism>
<reference evidence="3 4" key="1">
    <citation type="submission" date="2018-02" db="EMBL/GenBank/DDBJ databases">
        <title>Genomic Reconstructions from Amazon Rainforest and Pasture Soil Reveal Novel Insights into the Physiology of Candidate Phyla in Tropical Sites.</title>
        <authorList>
            <person name="Kroeger M.E."/>
            <person name="Delmont T."/>
            <person name="Eren A.M."/>
            <person name="Guo J."/>
            <person name="Meyer K.M."/>
            <person name="Khan K."/>
            <person name="Rodrigues J.L.M."/>
            <person name="Bohannan B.J.M."/>
            <person name="Tringe S."/>
            <person name="Borges C.D."/>
            <person name="Tiedje J."/>
            <person name="Tsai S.M."/>
            <person name="Nusslein K."/>
        </authorList>
    </citation>
    <scope>NUCLEOTIDE SEQUENCE [LARGE SCALE GENOMIC DNA]</scope>
    <source>
        <strain evidence="3">Amazon FNV 2010 28 9</strain>
    </source>
</reference>
<evidence type="ECO:0008006" key="5">
    <source>
        <dbReference type="Google" id="ProtNLM"/>
    </source>
</evidence>
<sequence length="186" mass="20944">MKHPLFTFITSNTEKIATAHMYLDPLGVQFEAQGLDLVEPQSHSIEEISRYKAQHAFDVLGKPVVVTDHGWFITALHGFPGAFMKYMNEWFTPQDFLNLISSYQDRTITKREVICYTDGKETKCFTQDFKGVVLDEPKGGGTSAMQIVSLSQSGKSVGECIDAGIDPTDGQHTLWRDLSEWLRHAK</sequence>
<dbReference type="GO" id="GO:0047429">
    <property type="term" value="F:nucleoside triphosphate diphosphatase activity"/>
    <property type="evidence" value="ECO:0007669"/>
    <property type="project" value="InterPro"/>
</dbReference>
<protein>
    <recommendedName>
        <fullName evidence="5">Non-canonical purine NTP pyrophosphatase</fullName>
    </recommendedName>
</protein>
<name>A0A317JPL6_9BACT</name>
<evidence type="ECO:0000313" key="4">
    <source>
        <dbReference type="Proteomes" id="UP000246104"/>
    </source>
</evidence>
<dbReference type="SUPFAM" id="SSF52972">
    <property type="entry name" value="ITPase-like"/>
    <property type="match status" value="1"/>
</dbReference>
<dbReference type="Pfam" id="PF01725">
    <property type="entry name" value="Ham1p_like"/>
    <property type="match status" value="1"/>
</dbReference>
<dbReference type="InterPro" id="IPR002637">
    <property type="entry name" value="RdgB/HAM1"/>
</dbReference>
<dbReference type="GO" id="GO:0009143">
    <property type="term" value="P:nucleoside triphosphate catabolic process"/>
    <property type="evidence" value="ECO:0007669"/>
    <property type="project" value="InterPro"/>
</dbReference>